<dbReference type="SUPFAM" id="SSF55811">
    <property type="entry name" value="Nudix"/>
    <property type="match status" value="1"/>
</dbReference>
<dbReference type="RefSeq" id="WP_258878196.1">
    <property type="nucleotide sequence ID" value="NZ_CP048914.1"/>
</dbReference>
<organism evidence="4 5">
    <name type="scientific">Candidatus Xianfuyuplasma coldseepsis</name>
    <dbReference type="NCBI Taxonomy" id="2782163"/>
    <lineage>
        <taxon>Bacteria</taxon>
        <taxon>Bacillati</taxon>
        <taxon>Mycoplasmatota</taxon>
        <taxon>Mollicutes</taxon>
        <taxon>Candidatus Izemoplasmatales</taxon>
        <taxon>Candidatus Izemoplasmataceae</taxon>
        <taxon>Candidatus Xianfuyuplasma</taxon>
    </lineage>
</organism>
<dbReference type="PANTHER" id="PTHR11839">
    <property type="entry name" value="UDP/ADP-SUGAR PYROPHOSPHATASE"/>
    <property type="match status" value="1"/>
</dbReference>
<keyword evidence="2 4" id="KW-0378">Hydrolase</keyword>
<dbReference type="Gene3D" id="3.90.79.10">
    <property type="entry name" value="Nucleoside Triphosphate Pyrophosphohydrolase"/>
    <property type="match status" value="1"/>
</dbReference>
<dbReference type="GO" id="GO:0006753">
    <property type="term" value="P:nucleoside phosphate metabolic process"/>
    <property type="evidence" value="ECO:0007669"/>
    <property type="project" value="TreeGrafter"/>
</dbReference>
<dbReference type="AlphaFoldDB" id="A0A7L7KP68"/>
<dbReference type="Proteomes" id="UP000514720">
    <property type="component" value="Chromosome"/>
</dbReference>
<dbReference type="GO" id="GO:0019693">
    <property type="term" value="P:ribose phosphate metabolic process"/>
    <property type="evidence" value="ECO:0007669"/>
    <property type="project" value="TreeGrafter"/>
</dbReference>
<dbReference type="InterPro" id="IPR000086">
    <property type="entry name" value="NUDIX_hydrolase_dom"/>
</dbReference>
<protein>
    <submittedName>
        <fullName evidence="4">NUDIX hydrolase</fullName>
    </submittedName>
</protein>
<keyword evidence="5" id="KW-1185">Reference proteome</keyword>
<evidence type="ECO:0000313" key="5">
    <source>
        <dbReference type="Proteomes" id="UP000514720"/>
    </source>
</evidence>
<dbReference type="Pfam" id="PF00293">
    <property type="entry name" value="NUDIX"/>
    <property type="match status" value="1"/>
</dbReference>
<dbReference type="GO" id="GO:0016787">
    <property type="term" value="F:hydrolase activity"/>
    <property type="evidence" value="ECO:0007669"/>
    <property type="project" value="UniProtKB-KW"/>
</dbReference>
<dbReference type="GO" id="GO:0005829">
    <property type="term" value="C:cytosol"/>
    <property type="evidence" value="ECO:0007669"/>
    <property type="project" value="TreeGrafter"/>
</dbReference>
<sequence>MNEQQQSHNKIYSCFFMDLYEDEVLLPNNKKSTRIYIEHPGAAAVLPITNNHKVLLIKQFRYPIHKVTIEIPAGKKDSPDESGLDCVTRELEEETGYQAKRYEKFIDIHNCLGYSNELIELFFAYDIYPVDNPIESDDDEFIEYFICDQEEVEHLLKTNKITDAKTIIALQEYLRRYRT</sequence>
<evidence type="ECO:0000313" key="4">
    <source>
        <dbReference type="EMBL" id="QMS84580.1"/>
    </source>
</evidence>
<evidence type="ECO:0000256" key="1">
    <source>
        <dbReference type="ARBA" id="ARBA00001946"/>
    </source>
</evidence>
<feature type="domain" description="Nudix hydrolase" evidence="3">
    <location>
        <begin position="37"/>
        <end position="169"/>
    </location>
</feature>
<accession>A0A7L7KP68</accession>
<dbReference type="EMBL" id="CP048914">
    <property type="protein sequence ID" value="QMS84580.1"/>
    <property type="molecule type" value="Genomic_DNA"/>
</dbReference>
<gene>
    <name evidence="4" type="ORF">G4Z02_02050</name>
</gene>
<evidence type="ECO:0000256" key="2">
    <source>
        <dbReference type="ARBA" id="ARBA00022801"/>
    </source>
</evidence>
<evidence type="ECO:0000259" key="3">
    <source>
        <dbReference type="PROSITE" id="PS51462"/>
    </source>
</evidence>
<dbReference type="PROSITE" id="PS51462">
    <property type="entry name" value="NUDIX"/>
    <property type="match status" value="1"/>
</dbReference>
<proteinExistence type="predicted"/>
<dbReference type="PANTHER" id="PTHR11839:SF18">
    <property type="entry name" value="NUDIX HYDROLASE DOMAIN-CONTAINING PROTEIN"/>
    <property type="match status" value="1"/>
</dbReference>
<reference evidence="4 5" key="1">
    <citation type="submission" date="2020-02" db="EMBL/GenBank/DDBJ databases">
        <authorList>
            <person name="Zheng R.K."/>
            <person name="Sun C.M."/>
        </authorList>
    </citation>
    <scope>NUCLEOTIDE SEQUENCE [LARGE SCALE GENOMIC DNA]</scope>
    <source>
        <strain evidence="5">zrk13</strain>
    </source>
</reference>
<name>A0A7L7KP68_9MOLU</name>
<comment type="cofactor">
    <cofactor evidence="1">
        <name>Mg(2+)</name>
        <dbReference type="ChEBI" id="CHEBI:18420"/>
    </cofactor>
</comment>
<dbReference type="KEGG" id="xcl:G4Z02_02050"/>
<dbReference type="InterPro" id="IPR015797">
    <property type="entry name" value="NUDIX_hydrolase-like_dom_sf"/>
</dbReference>